<protein>
    <submittedName>
        <fullName evidence="1">Uncharacterized protein</fullName>
    </submittedName>
</protein>
<sequence>MNAMIVCIPGVSVSSPMFRLPLIVD</sequence>
<evidence type="ECO:0000313" key="1">
    <source>
        <dbReference type="EMBL" id="KAG7059083.1"/>
    </source>
</evidence>
<proteinExistence type="predicted"/>
<name>A0A9P7RKK2_9PEZI</name>
<accession>A0A9P7RKK2</accession>
<reference evidence="1" key="1">
    <citation type="submission" date="2021-05" db="EMBL/GenBank/DDBJ databases">
        <title>Comparative genomics of three Colletotrichum scovillei strains and genetic complementation revealed genes involved fungal growth and virulence on chili pepper.</title>
        <authorList>
            <person name="Hsieh D.-K."/>
            <person name="Chuang S.-C."/>
            <person name="Chen C.-Y."/>
            <person name="Chao Y.-T."/>
            <person name="Lu M.-Y.J."/>
            <person name="Lee M.-H."/>
            <person name="Shih M.-C."/>
        </authorList>
    </citation>
    <scope>NUCLEOTIDE SEQUENCE</scope>
    <source>
        <strain evidence="1">Coll-153</strain>
    </source>
</reference>
<organism evidence="1 2">
    <name type="scientific">Colletotrichum scovillei</name>
    <dbReference type="NCBI Taxonomy" id="1209932"/>
    <lineage>
        <taxon>Eukaryota</taxon>
        <taxon>Fungi</taxon>
        <taxon>Dikarya</taxon>
        <taxon>Ascomycota</taxon>
        <taxon>Pezizomycotina</taxon>
        <taxon>Sordariomycetes</taxon>
        <taxon>Hypocreomycetidae</taxon>
        <taxon>Glomerellales</taxon>
        <taxon>Glomerellaceae</taxon>
        <taxon>Colletotrichum</taxon>
        <taxon>Colletotrichum acutatum species complex</taxon>
    </lineage>
</organism>
<comment type="caution">
    <text evidence="1">The sequence shown here is derived from an EMBL/GenBank/DDBJ whole genome shotgun (WGS) entry which is preliminary data.</text>
</comment>
<dbReference type="EMBL" id="JAESDN010000001">
    <property type="protein sequence ID" value="KAG7059083.1"/>
    <property type="molecule type" value="Genomic_DNA"/>
</dbReference>
<evidence type="ECO:0000313" key="2">
    <source>
        <dbReference type="Proteomes" id="UP000699042"/>
    </source>
</evidence>
<dbReference type="Proteomes" id="UP000699042">
    <property type="component" value="Unassembled WGS sequence"/>
</dbReference>
<dbReference type="AlphaFoldDB" id="A0A9P7RKK2"/>
<keyword evidence="2" id="KW-1185">Reference proteome</keyword>
<feature type="non-terminal residue" evidence="1">
    <location>
        <position position="25"/>
    </location>
</feature>
<gene>
    <name evidence="1" type="ORF">JMJ77_006451</name>
</gene>